<feature type="modified residue" description="4-aspartylphosphate" evidence="1">
    <location>
        <position position="59"/>
    </location>
</feature>
<dbReference type="CDD" id="cd01948">
    <property type="entry name" value="EAL"/>
    <property type="match status" value="1"/>
</dbReference>
<dbReference type="Pfam" id="PF00072">
    <property type="entry name" value="Response_reg"/>
    <property type="match status" value="1"/>
</dbReference>
<evidence type="ECO:0000256" key="1">
    <source>
        <dbReference type="PROSITE-ProRule" id="PRU00169"/>
    </source>
</evidence>
<dbReference type="GO" id="GO:0071111">
    <property type="term" value="F:cyclic-guanylate-specific phosphodiesterase activity"/>
    <property type="evidence" value="ECO:0007669"/>
    <property type="project" value="InterPro"/>
</dbReference>
<dbReference type="InterPro" id="IPR001789">
    <property type="entry name" value="Sig_transdc_resp-reg_receiver"/>
</dbReference>
<evidence type="ECO:0000259" key="2">
    <source>
        <dbReference type="PROSITE" id="PS50110"/>
    </source>
</evidence>
<gene>
    <name evidence="4" type="ORF">FN976_14155</name>
</gene>
<dbReference type="Gene3D" id="3.20.20.450">
    <property type="entry name" value="EAL domain"/>
    <property type="match status" value="1"/>
</dbReference>
<dbReference type="AlphaFoldDB" id="A0A562ZQX5"/>
<dbReference type="SUPFAM" id="SSF141868">
    <property type="entry name" value="EAL domain-like"/>
    <property type="match status" value="1"/>
</dbReference>
<dbReference type="PROSITE" id="PS50110">
    <property type="entry name" value="RESPONSE_REGULATORY"/>
    <property type="match status" value="1"/>
</dbReference>
<dbReference type="PANTHER" id="PTHR33121">
    <property type="entry name" value="CYCLIC DI-GMP PHOSPHODIESTERASE PDEF"/>
    <property type="match status" value="1"/>
</dbReference>
<feature type="domain" description="EAL" evidence="3">
    <location>
        <begin position="143"/>
        <end position="397"/>
    </location>
</feature>
<keyword evidence="5" id="KW-1185">Reference proteome</keyword>
<sequence>MDLSSLRFLIVEDDELQREALAILLEDLQARHIQAAVDGRAGLDAFIGCSPPVDIIISDLQMPGMDGIEFIRRVGETGTPVSIVLASAVDEAVLAAVENVAAAYGVTLLGTLHKPVRSEDLEALLGRYQPPPAVRPPANPDKPRVLVEEIVRALRDDEFQPFFQPKVELATGRIIGFEAMARWYRDGQGLIAPDVFIPLMEGHGLIDGLTRSMLRKSAASLQTWQAGGAGFSISVNISVRSLAHVQFADELSAVVNEVGLEPRYVTLEVTESATVTSELGYVLENLSRLRLKGFGLSLDDYGTGYSSMQQLTRIAFTELKIDQSFVRNASKNASRLAILHSSFETAQRMKIVSVAEGVETIDDWMLLRGLGCDLGQGYFIARPMPAAEVMPWCRQWNDNLPNLLQAIAPPSP</sequence>
<proteinExistence type="predicted"/>
<dbReference type="Proteomes" id="UP000318199">
    <property type="component" value="Unassembled WGS sequence"/>
</dbReference>
<keyword evidence="1" id="KW-0597">Phosphoprotein</keyword>
<organism evidence="4 5">
    <name type="scientific">Caenimonas sedimenti</name>
    <dbReference type="NCBI Taxonomy" id="2596921"/>
    <lineage>
        <taxon>Bacteria</taxon>
        <taxon>Pseudomonadati</taxon>
        <taxon>Pseudomonadota</taxon>
        <taxon>Betaproteobacteria</taxon>
        <taxon>Burkholderiales</taxon>
        <taxon>Comamonadaceae</taxon>
        <taxon>Caenimonas</taxon>
    </lineage>
</organism>
<dbReference type="RefSeq" id="WP_145893687.1">
    <property type="nucleotide sequence ID" value="NZ_VOBQ01000011.1"/>
</dbReference>
<dbReference type="OrthoDB" id="9813903at2"/>
<dbReference type="SUPFAM" id="SSF52172">
    <property type="entry name" value="CheY-like"/>
    <property type="match status" value="1"/>
</dbReference>
<dbReference type="InterPro" id="IPR001633">
    <property type="entry name" value="EAL_dom"/>
</dbReference>
<reference evidence="4 5" key="1">
    <citation type="submission" date="2019-07" db="EMBL/GenBank/DDBJ databases">
        <title>Caenimonas sedimenti sp. nov., isolated from activated sludge.</title>
        <authorList>
            <person name="Xu J."/>
        </authorList>
    </citation>
    <scope>NUCLEOTIDE SEQUENCE [LARGE SCALE GENOMIC DNA]</scope>
    <source>
        <strain evidence="4 5">HX-9-20</strain>
    </source>
</reference>
<dbReference type="InterPro" id="IPR011006">
    <property type="entry name" value="CheY-like_superfamily"/>
</dbReference>
<dbReference type="InterPro" id="IPR035919">
    <property type="entry name" value="EAL_sf"/>
</dbReference>
<evidence type="ECO:0000313" key="5">
    <source>
        <dbReference type="Proteomes" id="UP000318199"/>
    </source>
</evidence>
<protein>
    <submittedName>
        <fullName evidence="4">EAL domain-containing response regulator</fullName>
    </submittedName>
</protein>
<evidence type="ECO:0000259" key="3">
    <source>
        <dbReference type="PROSITE" id="PS50883"/>
    </source>
</evidence>
<dbReference type="Gene3D" id="3.40.50.2300">
    <property type="match status" value="1"/>
</dbReference>
<dbReference type="SMART" id="SM00448">
    <property type="entry name" value="REC"/>
    <property type="match status" value="1"/>
</dbReference>
<dbReference type="SMART" id="SM00052">
    <property type="entry name" value="EAL"/>
    <property type="match status" value="1"/>
</dbReference>
<evidence type="ECO:0000313" key="4">
    <source>
        <dbReference type="EMBL" id="TWO70695.1"/>
    </source>
</evidence>
<dbReference type="InterPro" id="IPR050706">
    <property type="entry name" value="Cyclic-di-GMP_PDE-like"/>
</dbReference>
<feature type="domain" description="Response regulatory" evidence="2">
    <location>
        <begin position="7"/>
        <end position="129"/>
    </location>
</feature>
<dbReference type="PANTHER" id="PTHR33121:SF79">
    <property type="entry name" value="CYCLIC DI-GMP PHOSPHODIESTERASE PDED-RELATED"/>
    <property type="match status" value="1"/>
</dbReference>
<dbReference type="PROSITE" id="PS50883">
    <property type="entry name" value="EAL"/>
    <property type="match status" value="1"/>
</dbReference>
<dbReference type="EMBL" id="VOBQ01000011">
    <property type="protein sequence ID" value="TWO70695.1"/>
    <property type="molecule type" value="Genomic_DNA"/>
</dbReference>
<accession>A0A562ZQX5</accession>
<dbReference type="Pfam" id="PF00563">
    <property type="entry name" value="EAL"/>
    <property type="match status" value="1"/>
</dbReference>
<dbReference type="GO" id="GO:0000160">
    <property type="term" value="P:phosphorelay signal transduction system"/>
    <property type="evidence" value="ECO:0007669"/>
    <property type="project" value="InterPro"/>
</dbReference>
<name>A0A562ZQX5_9BURK</name>
<comment type="caution">
    <text evidence="4">The sequence shown here is derived from an EMBL/GenBank/DDBJ whole genome shotgun (WGS) entry which is preliminary data.</text>
</comment>